<protein>
    <recommendedName>
        <fullName evidence="3">DUF1853 family protein</fullName>
    </recommendedName>
</protein>
<reference evidence="1 2" key="1">
    <citation type="submission" date="2016-10" db="EMBL/GenBank/DDBJ databases">
        <title>Complete genome sequences of three Cupriavidus strains isolated from various Malaysian environments.</title>
        <authorList>
            <person name="Abdullah A.A.-A."/>
            <person name="Shafie N.A.H."/>
            <person name="Lau N.S."/>
        </authorList>
    </citation>
    <scope>NUCLEOTIDE SEQUENCE [LARGE SCALE GENOMIC DNA]</scope>
    <source>
        <strain evidence="1 2">USMAA1020</strain>
    </source>
</reference>
<dbReference type="Pfam" id="PF08907">
    <property type="entry name" value="DUF1853"/>
    <property type="match status" value="1"/>
</dbReference>
<evidence type="ECO:0000313" key="1">
    <source>
        <dbReference type="EMBL" id="AOZ06101.1"/>
    </source>
</evidence>
<evidence type="ECO:0000313" key="2">
    <source>
        <dbReference type="Proteomes" id="UP000177515"/>
    </source>
</evidence>
<name>A0A1D9I1Z4_9BURK</name>
<gene>
    <name evidence="1" type="ORF">BKK80_09845</name>
</gene>
<dbReference type="RefSeq" id="WP_071069236.1">
    <property type="nucleotide sequence ID" value="NZ_CP017754.1"/>
</dbReference>
<sequence length="375" mass="41456">MREPRLEAALAAGGTPARVPLWRASPSRRLRELAWCTLSPQLLERLPDGPGGATPARWPVAAQAAWERWLQAADPERLPPTIDELAAGERDGRSLRLGRHAERLLHFALERCAGLELLAANLPVRRASARGVQTLGELDFVWRDRADGAIVHWEMAAKFYLLVEAEGAGDLCDADEAAHLRHFVGPNLVDRLADKLDHTVRRQLPLGRSAEALALLGQAPDRSEAYLLGWLFYRDGRRPDWLEDAGFAPDHLHGWWSTLPSWSGWAARQAGARWCRLSRSQWLSGALVSAAQTLDAATLQEELAGRFAEPRADRHWRRESPVMVCELEPAGAEAPGMWREVSRGFVVPLDWEQRARLRAGGGPAAQGSVAGALRD</sequence>
<evidence type="ECO:0008006" key="3">
    <source>
        <dbReference type="Google" id="ProtNLM"/>
    </source>
</evidence>
<dbReference type="EMBL" id="CP017754">
    <property type="protein sequence ID" value="AOZ06101.1"/>
    <property type="molecule type" value="Genomic_DNA"/>
</dbReference>
<dbReference type="InterPro" id="IPR015003">
    <property type="entry name" value="DUF1853"/>
</dbReference>
<organism evidence="1 2">
    <name type="scientific">Cupriavidus malaysiensis</name>
    <dbReference type="NCBI Taxonomy" id="367825"/>
    <lineage>
        <taxon>Bacteria</taxon>
        <taxon>Pseudomonadati</taxon>
        <taxon>Pseudomonadota</taxon>
        <taxon>Betaproteobacteria</taxon>
        <taxon>Burkholderiales</taxon>
        <taxon>Burkholderiaceae</taxon>
        <taxon>Cupriavidus</taxon>
    </lineage>
</organism>
<dbReference type="Proteomes" id="UP000177515">
    <property type="component" value="Chromosome 1"/>
</dbReference>
<keyword evidence="2" id="KW-1185">Reference proteome</keyword>
<accession>A0A1D9I1Z4</accession>
<proteinExistence type="predicted"/>